<accession>A0A2T1LVB6</accession>
<dbReference type="Pfam" id="PF12974">
    <property type="entry name" value="Phosphonate-bd"/>
    <property type="match status" value="1"/>
</dbReference>
<gene>
    <name evidence="2" type="ORF">C7H19_15555</name>
</gene>
<evidence type="ECO:0000313" key="3">
    <source>
        <dbReference type="Proteomes" id="UP000239001"/>
    </source>
</evidence>
<dbReference type="EMBL" id="PXOH01000018">
    <property type="protein sequence ID" value="PSF35657.1"/>
    <property type="molecule type" value="Genomic_DNA"/>
</dbReference>
<dbReference type="RefSeq" id="WP_106457831.1">
    <property type="nucleotide sequence ID" value="NZ_PXOH01000018.1"/>
</dbReference>
<feature type="transmembrane region" description="Helical" evidence="1">
    <location>
        <begin position="110"/>
        <end position="128"/>
    </location>
</feature>
<proteinExistence type="predicted"/>
<keyword evidence="1" id="KW-1133">Transmembrane helix</keyword>
<sequence>MIKLKDLREKDLITIENASKQLNQKHEKLDCTDVYGLEHEELEALFSHIRHEWLFFPELYNFIDTTTFASHKQKNLRIQLKNFVDQKRINNQPTPLNKSRLIKLLNQRKVFIIPIGIIGVICIAGIALTTNKGKFLTCEDANYTRHYTLTNPLGKCYKDLNKTPLTIGILTDAKYYEKFKEYLSNQLESTVKDVKIESVNRCYEYARNKIASKDWDVVFTLSPMNSIAASDNGYTWVARMFPDKPEYYQAALYTKKNSSINSIKELNSSHKIALGCIGSASSFYMPIYQLYGKTLNITKDYRDRELDNLVIKGNVDVSARAASFVDETKFKIIHKSSDIPGSGVYLSPDLAPEIQQQIINVMKNAPLELKKEANYGDGKEPNWTEFRKIANKAEEIVQCKNLTQNPVKLFGCQCPIPQVKGGIVGKVDSFVKINAETLQLNVNDEQGNTYYLKLEPKILGQVKNGTTPLTIKGKTIIINDVNPKSIKSNLFEIDITNSKQIQVLEGC</sequence>
<keyword evidence="1" id="KW-0472">Membrane</keyword>
<evidence type="ECO:0000313" key="2">
    <source>
        <dbReference type="EMBL" id="PSF35657.1"/>
    </source>
</evidence>
<reference evidence="2 3" key="1">
    <citation type="submission" date="2018-03" db="EMBL/GenBank/DDBJ databases">
        <title>The ancient ancestry and fast evolution of plastids.</title>
        <authorList>
            <person name="Moore K.R."/>
            <person name="Magnabosco C."/>
            <person name="Momper L."/>
            <person name="Gold D.A."/>
            <person name="Bosak T."/>
            <person name="Fournier G.P."/>
        </authorList>
    </citation>
    <scope>NUCLEOTIDE SEQUENCE [LARGE SCALE GENOMIC DNA]</scope>
    <source>
        <strain evidence="2 3">CCALA 016</strain>
    </source>
</reference>
<name>A0A2T1LVB6_9CHRO</name>
<organism evidence="2 3">
    <name type="scientific">Aphanothece hegewaldii CCALA 016</name>
    <dbReference type="NCBI Taxonomy" id="2107694"/>
    <lineage>
        <taxon>Bacteria</taxon>
        <taxon>Bacillati</taxon>
        <taxon>Cyanobacteriota</taxon>
        <taxon>Cyanophyceae</taxon>
        <taxon>Oscillatoriophycideae</taxon>
        <taxon>Chroococcales</taxon>
        <taxon>Aphanothecaceae</taxon>
        <taxon>Aphanothece</taxon>
    </lineage>
</organism>
<dbReference type="Gene3D" id="3.40.190.10">
    <property type="entry name" value="Periplasmic binding protein-like II"/>
    <property type="match status" value="2"/>
</dbReference>
<evidence type="ECO:0000256" key="1">
    <source>
        <dbReference type="SAM" id="Phobius"/>
    </source>
</evidence>
<dbReference type="Proteomes" id="UP000239001">
    <property type="component" value="Unassembled WGS sequence"/>
</dbReference>
<comment type="caution">
    <text evidence="2">The sequence shown here is derived from an EMBL/GenBank/DDBJ whole genome shotgun (WGS) entry which is preliminary data.</text>
</comment>
<keyword evidence="1" id="KW-0812">Transmembrane</keyword>
<keyword evidence="3" id="KW-1185">Reference proteome</keyword>
<dbReference type="AlphaFoldDB" id="A0A2T1LVB6"/>
<dbReference type="OrthoDB" id="447211at2"/>
<protein>
    <submittedName>
        <fullName evidence="2">Uncharacterized protein</fullName>
    </submittedName>
</protein>
<dbReference type="SUPFAM" id="SSF53850">
    <property type="entry name" value="Periplasmic binding protein-like II"/>
    <property type="match status" value="1"/>
</dbReference>
<reference evidence="2 3" key="2">
    <citation type="submission" date="2018-03" db="EMBL/GenBank/DDBJ databases">
        <authorList>
            <person name="Keele B.F."/>
        </authorList>
    </citation>
    <scope>NUCLEOTIDE SEQUENCE [LARGE SCALE GENOMIC DNA]</scope>
    <source>
        <strain evidence="2 3">CCALA 016</strain>
    </source>
</reference>